<gene>
    <name evidence="1" type="ORF">DERYTH_LOCUS23404</name>
</gene>
<evidence type="ECO:0000313" key="1">
    <source>
        <dbReference type="EMBL" id="CAG8801185.1"/>
    </source>
</evidence>
<feature type="non-terminal residue" evidence="1">
    <location>
        <position position="314"/>
    </location>
</feature>
<dbReference type="EMBL" id="CAJVPY010035564">
    <property type="protein sequence ID" value="CAG8801185.1"/>
    <property type="molecule type" value="Genomic_DNA"/>
</dbReference>
<sequence length="314" mass="36448">SHSNTESIENGLAENILENSHNLNENSIRKDLMANTLDTFDNPNITLENLYNSNENSIKNKKHKLLARFNGKHLGHNNPNNISNAANPIIIIEYDSTLHNPKEKVIESIELESDNMDDKKSSKARRLKYFYLKTTLQELNIENMENQLFSNNSVESFLMEDFDHLFLNDEEVTYSLFEKLGLAKHTIKEARLHMLVKLHRPYMSLAVIYATEYQEENDKFPSHKVLRGKLSTKIQELFGISKRYERRYWAGTLWLIELLHITTCPAAILIKAELSANYFTVTANSDYDKFLQKLLDNKKVCHKFPKLDANILDL</sequence>
<organism evidence="1 2">
    <name type="scientific">Dentiscutata erythropus</name>
    <dbReference type="NCBI Taxonomy" id="1348616"/>
    <lineage>
        <taxon>Eukaryota</taxon>
        <taxon>Fungi</taxon>
        <taxon>Fungi incertae sedis</taxon>
        <taxon>Mucoromycota</taxon>
        <taxon>Glomeromycotina</taxon>
        <taxon>Glomeromycetes</taxon>
        <taxon>Diversisporales</taxon>
        <taxon>Gigasporaceae</taxon>
        <taxon>Dentiscutata</taxon>
    </lineage>
</organism>
<comment type="caution">
    <text evidence="1">The sequence shown here is derived from an EMBL/GenBank/DDBJ whole genome shotgun (WGS) entry which is preliminary data.</text>
</comment>
<reference evidence="1" key="1">
    <citation type="submission" date="2021-06" db="EMBL/GenBank/DDBJ databases">
        <authorList>
            <person name="Kallberg Y."/>
            <person name="Tangrot J."/>
            <person name="Rosling A."/>
        </authorList>
    </citation>
    <scope>NUCLEOTIDE SEQUENCE</scope>
    <source>
        <strain evidence="1">MA453B</strain>
    </source>
</reference>
<evidence type="ECO:0000313" key="2">
    <source>
        <dbReference type="Proteomes" id="UP000789405"/>
    </source>
</evidence>
<dbReference type="AlphaFoldDB" id="A0A9N9JZ68"/>
<dbReference type="Proteomes" id="UP000789405">
    <property type="component" value="Unassembled WGS sequence"/>
</dbReference>
<accession>A0A9N9JZ68</accession>
<feature type="non-terminal residue" evidence="1">
    <location>
        <position position="1"/>
    </location>
</feature>
<name>A0A9N9JZ68_9GLOM</name>
<protein>
    <submittedName>
        <fullName evidence="1">24454_t:CDS:1</fullName>
    </submittedName>
</protein>
<proteinExistence type="predicted"/>
<keyword evidence="2" id="KW-1185">Reference proteome</keyword>